<dbReference type="Proteomes" id="UP000092600">
    <property type="component" value="Unassembled WGS sequence"/>
</dbReference>
<comment type="caution">
    <text evidence="1">The sequence shown here is derived from an EMBL/GenBank/DDBJ whole genome shotgun (WGS) entry which is preliminary data.</text>
</comment>
<evidence type="ECO:0000313" key="1">
    <source>
        <dbReference type="EMBL" id="OAY68415.1"/>
    </source>
</evidence>
<gene>
    <name evidence="1" type="ORF">ACMD2_25467</name>
</gene>
<dbReference type="GO" id="GO:0008168">
    <property type="term" value="F:methyltransferase activity"/>
    <property type="evidence" value="ECO:0007669"/>
    <property type="project" value="UniProtKB-KW"/>
</dbReference>
<sequence length="108" mass="12537">MNLAVPENFPACDLNFSEYTRARPRRARKFANDMLKNMERHCLGKASFSVLNPRPPNYRTFQMADKAQYRKGVQNWIQVEGKRFRFLAAHDVSEGADVYIDDINALIL</sequence>
<dbReference type="STRING" id="4615.A0A199UUU2"/>
<organism evidence="1 2">
    <name type="scientific">Ananas comosus</name>
    <name type="common">Pineapple</name>
    <name type="synonym">Ananas ananas</name>
    <dbReference type="NCBI Taxonomy" id="4615"/>
    <lineage>
        <taxon>Eukaryota</taxon>
        <taxon>Viridiplantae</taxon>
        <taxon>Streptophyta</taxon>
        <taxon>Embryophyta</taxon>
        <taxon>Tracheophyta</taxon>
        <taxon>Spermatophyta</taxon>
        <taxon>Magnoliopsida</taxon>
        <taxon>Liliopsida</taxon>
        <taxon>Poales</taxon>
        <taxon>Bromeliaceae</taxon>
        <taxon>Bromelioideae</taxon>
        <taxon>Ananas</taxon>
    </lineage>
</organism>
<evidence type="ECO:0000313" key="2">
    <source>
        <dbReference type="Proteomes" id="UP000092600"/>
    </source>
</evidence>
<dbReference type="EMBL" id="LSRQ01004940">
    <property type="protein sequence ID" value="OAY68415.1"/>
    <property type="molecule type" value="Genomic_DNA"/>
</dbReference>
<proteinExistence type="predicted"/>
<keyword evidence="1" id="KW-0808">Transferase</keyword>
<keyword evidence="1" id="KW-0489">Methyltransferase</keyword>
<name>A0A199UUU2_ANACO</name>
<protein>
    <submittedName>
        <fullName evidence="1">Putative methyltransferase PMT18</fullName>
    </submittedName>
</protein>
<accession>A0A199UUU2</accession>
<dbReference type="GO" id="GO:0032259">
    <property type="term" value="P:methylation"/>
    <property type="evidence" value="ECO:0007669"/>
    <property type="project" value="UniProtKB-KW"/>
</dbReference>
<reference evidence="1 2" key="1">
    <citation type="journal article" date="2016" name="DNA Res.">
        <title>The draft genome of MD-2 pineapple using hybrid error correction of long reads.</title>
        <authorList>
            <person name="Redwan R.M."/>
            <person name="Saidin A."/>
            <person name="Kumar S.V."/>
        </authorList>
    </citation>
    <scope>NUCLEOTIDE SEQUENCE [LARGE SCALE GENOMIC DNA]</scope>
    <source>
        <strain evidence="2">cv. MD2</strain>
        <tissue evidence="1">Leaf</tissue>
    </source>
</reference>
<dbReference type="AlphaFoldDB" id="A0A199UUU2"/>